<dbReference type="GO" id="GO:0003723">
    <property type="term" value="F:RNA binding"/>
    <property type="evidence" value="ECO:0007669"/>
    <property type="project" value="InterPro"/>
</dbReference>
<dbReference type="PANTHER" id="PTHR34556">
    <property type="match status" value="1"/>
</dbReference>
<dbReference type="PANTHER" id="PTHR34556:SF2">
    <property type="entry name" value="PROTEIN TAB2 HOMOLOG, CHLOROPLASTIC"/>
    <property type="match status" value="1"/>
</dbReference>
<feature type="domain" description="RNA-binding protein Tab2-like N-terminal" evidence="1">
    <location>
        <begin position="3"/>
        <end position="104"/>
    </location>
</feature>
<evidence type="ECO:0008006" key="5">
    <source>
        <dbReference type="Google" id="ProtNLM"/>
    </source>
</evidence>
<dbReference type="EMBL" id="BBPA01000071">
    <property type="protein sequence ID" value="GAL95487.1"/>
    <property type="molecule type" value="Genomic_DNA"/>
</dbReference>
<proteinExistence type="predicted"/>
<name>A0A0A1W0A6_MICAE</name>
<evidence type="ECO:0000259" key="2">
    <source>
        <dbReference type="Pfam" id="PF20429"/>
    </source>
</evidence>
<dbReference type="Pfam" id="PF20429">
    <property type="entry name" value="Tab2-like_C"/>
    <property type="match status" value="1"/>
</dbReference>
<evidence type="ECO:0000313" key="3">
    <source>
        <dbReference type="EMBL" id="GAL95487.1"/>
    </source>
</evidence>
<dbReference type="InterPro" id="IPR046761">
    <property type="entry name" value="Tab2-like_C"/>
</dbReference>
<sequence>MTIWQADFYKSSSSSPSSPLETVWQLLIFDPLGHLIYENSCPQSQANSDWLTQQLRQACQVSYPEIIQVFRPQCANLFLLAGQNLQIKIELTRHVNALKKQLELRQIPINIDSPPPQPLPVQFLGQEWRFARFPAVDLVDFFGDRRIPILSLPEAFSPLKLGLASTLMIPGVVITGGKKSLAIARWLEEINPVFIDHIPTETGRSGGLVLESGLNERWIFLTYEDEEVARAANVYQATKEEGQGLNFLLIQPDDSGRTFTGFWLLKQV</sequence>
<reference evidence="4" key="1">
    <citation type="journal article" date="2015" name="Genome">
        <title>Whole Genome Sequence of the Non-Microcystin-Producing Microcystis aeruginosa Strain NIES-44.</title>
        <authorList>
            <person name="Okano K."/>
            <person name="Miyata N."/>
            <person name="Ozaki Y."/>
        </authorList>
    </citation>
    <scope>NUCLEOTIDE SEQUENCE [LARGE SCALE GENOMIC DNA]</scope>
    <source>
        <strain evidence="4">NIES-44</strain>
    </source>
</reference>
<dbReference type="InterPro" id="IPR009472">
    <property type="entry name" value="Tab2-like"/>
</dbReference>
<dbReference type="RefSeq" id="WP_045362102.1">
    <property type="nucleotide sequence ID" value="NZ_BBPA01000071.1"/>
</dbReference>
<protein>
    <recommendedName>
        <fullName evidence="5">DUF1092 family protein</fullName>
    </recommendedName>
</protein>
<dbReference type="Proteomes" id="UP000030321">
    <property type="component" value="Unassembled WGS sequence"/>
</dbReference>
<dbReference type="Pfam" id="PF06485">
    <property type="entry name" value="Tab2-like_N"/>
    <property type="match status" value="1"/>
</dbReference>
<comment type="caution">
    <text evidence="3">The sequence shown here is derived from an EMBL/GenBank/DDBJ whole genome shotgun (WGS) entry which is preliminary data.</text>
</comment>
<accession>A0A0A1W0A6</accession>
<dbReference type="AlphaFoldDB" id="A0A0A1W0A6"/>
<evidence type="ECO:0000313" key="4">
    <source>
        <dbReference type="Proteomes" id="UP000030321"/>
    </source>
</evidence>
<feature type="domain" description="RNA-binding protein Tab2/Atab2 C-terminal" evidence="2">
    <location>
        <begin position="108"/>
        <end position="266"/>
    </location>
</feature>
<evidence type="ECO:0000259" key="1">
    <source>
        <dbReference type="Pfam" id="PF06485"/>
    </source>
</evidence>
<dbReference type="InterPro" id="IPR046760">
    <property type="entry name" value="Tab2-like_N"/>
</dbReference>
<organism evidence="3 4">
    <name type="scientific">Microcystis aeruginosa NIES-44</name>
    <dbReference type="NCBI Taxonomy" id="449439"/>
    <lineage>
        <taxon>Bacteria</taxon>
        <taxon>Bacillati</taxon>
        <taxon>Cyanobacteriota</taxon>
        <taxon>Cyanophyceae</taxon>
        <taxon>Oscillatoriophycideae</taxon>
        <taxon>Chroococcales</taxon>
        <taxon>Microcystaceae</taxon>
        <taxon>Microcystis</taxon>
    </lineage>
</organism>
<gene>
    <name evidence="3" type="ORF">N44_04342</name>
</gene>